<evidence type="ECO:0000313" key="5">
    <source>
        <dbReference type="EMBL" id="RMA80272.1"/>
    </source>
</evidence>
<feature type="domain" description="Glycosyl hydrolase family 13 catalytic" evidence="4">
    <location>
        <begin position="61"/>
        <end position="565"/>
    </location>
</feature>
<dbReference type="SUPFAM" id="SSF51011">
    <property type="entry name" value="Glycosyl hydrolase domain"/>
    <property type="match status" value="1"/>
</dbReference>
<name>A0A3M0AMP6_9GAMM</name>
<dbReference type="InterPro" id="IPR013780">
    <property type="entry name" value="Glyco_hydro_b"/>
</dbReference>
<accession>A0A3M0AMP6</accession>
<dbReference type="Pfam" id="PF00128">
    <property type="entry name" value="Alpha-amylase"/>
    <property type="match status" value="2"/>
</dbReference>
<dbReference type="SUPFAM" id="SSF51445">
    <property type="entry name" value="(Trans)glycosidases"/>
    <property type="match status" value="1"/>
</dbReference>
<dbReference type="AlphaFoldDB" id="A0A3M0AMP6"/>
<evidence type="ECO:0000256" key="2">
    <source>
        <dbReference type="ARBA" id="ARBA00023295"/>
    </source>
</evidence>
<evidence type="ECO:0000256" key="3">
    <source>
        <dbReference type="SAM" id="MobiDB-lite"/>
    </source>
</evidence>
<dbReference type="Proteomes" id="UP000267187">
    <property type="component" value="Unassembled WGS sequence"/>
</dbReference>
<dbReference type="Gene3D" id="2.60.40.1180">
    <property type="entry name" value="Golgi alpha-mannosidase II"/>
    <property type="match status" value="1"/>
</dbReference>
<feature type="region of interest" description="Disordered" evidence="3">
    <location>
        <begin position="25"/>
        <end position="47"/>
    </location>
</feature>
<evidence type="ECO:0000313" key="6">
    <source>
        <dbReference type="Proteomes" id="UP000267187"/>
    </source>
</evidence>
<protein>
    <submittedName>
        <fullName evidence="5">Glycosidase</fullName>
    </submittedName>
</protein>
<dbReference type="Gene3D" id="3.20.20.80">
    <property type="entry name" value="Glycosidases"/>
    <property type="match status" value="1"/>
</dbReference>
<gene>
    <name evidence="5" type="ORF">DFR27_1638</name>
</gene>
<organism evidence="5 6">
    <name type="scientific">Umboniibacter marinipuniceus</name>
    <dbReference type="NCBI Taxonomy" id="569599"/>
    <lineage>
        <taxon>Bacteria</taxon>
        <taxon>Pseudomonadati</taxon>
        <taxon>Pseudomonadota</taxon>
        <taxon>Gammaproteobacteria</taxon>
        <taxon>Cellvibrionales</taxon>
        <taxon>Cellvibrionaceae</taxon>
        <taxon>Umboniibacter</taxon>
    </lineage>
</organism>
<proteinExistence type="predicted"/>
<evidence type="ECO:0000256" key="1">
    <source>
        <dbReference type="ARBA" id="ARBA00022801"/>
    </source>
</evidence>
<evidence type="ECO:0000259" key="4">
    <source>
        <dbReference type="SMART" id="SM00642"/>
    </source>
</evidence>
<dbReference type="GO" id="GO:0005975">
    <property type="term" value="P:carbohydrate metabolic process"/>
    <property type="evidence" value="ECO:0007669"/>
    <property type="project" value="InterPro"/>
</dbReference>
<keyword evidence="6" id="KW-1185">Reference proteome</keyword>
<feature type="compositionally biased region" description="Polar residues" evidence="3">
    <location>
        <begin position="28"/>
        <end position="46"/>
    </location>
</feature>
<dbReference type="GO" id="GO:0016798">
    <property type="term" value="F:hydrolase activity, acting on glycosyl bonds"/>
    <property type="evidence" value="ECO:0007669"/>
    <property type="project" value="UniProtKB-KW"/>
</dbReference>
<dbReference type="RefSeq" id="WP_121876945.1">
    <property type="nucleotide sequence ID" value="NZ_REFJ01000003.1"/>
</dbReference>
<comment type="caution">
    <text evidence="5">The sequence shown here is derived from an EMBL/GenBank/DDBJ whole genome shotgun (WGS) entry which is preliminary data.</text>
</comment>
<dbReference type="PANTHER" id="PTHR10357:SF210">
    <property type="entry name" value="MALTODEXTRIN GLUCOSIDASE"/>
    <property type="match status" value="1"/>
</dbReference>
<dbReference type="InterPro" id="IPR017853">
    <property type="entry name" value="GH"/>
</dbReference>
<dbReference type="PROSITE" id="PS51257">
    <property type="entry name" value="PROKAR_LIPOPROTEIN"/>
    <property type="match status" value="1"/>
</dbReference>
<dbReference type="InterPro" id="IPR006047">
    <property type="entry name" value="GH13_cat_dom"/>
</dbReference>
<keyword evidence="2 5" id="KW-0326">Glycosidase</keyword>
<dbReference type="OrthoDB" id="9805159at2"/>
<sequence length="658" mass="75775">MRSLIASISLIGALIGCDGSARTEMAASESSLQPPSPLNANAQSPEFSEPPDWTLDAIWYQIFVERFYNGDTSNDPRLEDIQGSYPGIAPTSWHITPWTQDWYQLDDYAQGNDLGKDFYGNEINSFNQKSAWRRYGGDLAGVRQKLDYIQALGVTAIYFNPLNDAPSLHKYDAASWHHIDRNFGPNPTADVAMMDEEDPLDSDNWIWTSADRDFIELVAEFHQRDIRVIMDFSWNHTGINFWAWQDVLLHQSHSEFADWYWVKQFDNPETDVSEFEYRGWLGVHSLPEIRETEYADHSERTYAFEGNIFSEAAKAHIFAVASRWLDPDGDGDPSDGVDGFRLDVAAELPLGFWREFRAHVRSINPEAYLIGEVWWEKFPHELLDPKPYLQGDLFDAHMNYRWYRIARQLIASAPDELAISAAVSRLEDIKQGISTRQLMSFMNMSASHDSPRLSTSLYNDNLYKFDASPAPDRDYKVERPNDVAFNDVRLLITHQFSYIGAPQIWAGDEMGMWGADDPHTRKPLIWPEFEFDPEVAHPFGEERPHDEVRFDESLHRYYQQLAALRNQRVELRRGELEHVLIDGSARTWGYRRWIPGQLGDSYVVFNLAGYSQEIELPLSVASWQYQSLLSDIELEHREQSIVFHLPPRSSLIISSDGP</sequence>
<dbReference type="SMART" id="SM00642">
    <property type="entry name" value="Aamy"/>
    <property type="match status" value="1"/>
</dbReference>
<dbReference type="PANTHER" id="PTHR10357">
    <property type="entry name" value="ALPHA-AMYLASE FAMILY MEMBER"/>
    <property type="match status" value="1"/>
</dbReference>
<reference evidence="5 6" key="1">
    <citation type="submission" date="2018-10" db="EMBL/GenBank/DDBJ databases">
        <title>Genomic Encyclopedia of Type Strains, Phase IV (KMG-IV): sequencing the most valuable type-strain genomes for metagenomic binning, comparative biology and taxonomic classification.</title>
        <authorList>
            <person name="Goeker M."/>
        </authorList>
    </citation>
    <scope>NUCLEOTIDE SEQUENCE [LARGE SCALE GENOMIC DNA]</scope>
    <source>
        <strain evidence="5 6">DSM 25080</strain>
    </source>
</reference>
<keyword evidence="1" id="KW-0378">Hydrolase</keyword>
<dbReference type="EMBL" id="REFJ01000003">
    <property type="protein sequence ID" value="RMA80272.1"/>
    <property type="molecule type" value="Genomic_DNA"/>
</dbReference>